<reference evidence="1" key="1">
    <citation type="submission" date="2014-11" db="EMBL/GenBank/DDBJ databases">
        <authorList>
            <person name="Amaro Gonzalez C."/>
        </authorList>
    </citation>
    <scope>NUCLEOTIDE SEQUENCE</scope>
</reference>
<proteinExistence type="predicted"/>
<sequence length="35" mass="3959">MSIISIAYGSIWRFCPIKIWINKLQCTGPSHHSAV</sequence>
<protein>
    <submittedName>
        <fullName evidence="1">Uncharacterized protein</fullName>
    </submittedName>
</protein>
<accession>A0A0E9TAQ0</accession>
<evidence type="ECO:0000313" key="1">
    <source>
        <dbReference type="EMBL" id="JAH50507.1"/>
    </source>
</evidence>
<name>A0A0E9TAQ0_ANGAN</name>
<dbReference type="EMBL" id="GBXM01058070">
    <property type="protein sequence ID" value="JAH50507.1"/>
    <property type="molecule type" value="Transcribed_RNA"/>
</dbReference>
<dbReference type="AlphaFoldDB" id="A0A0E9TAQ0"/>
<reference evidence="1" key="2">
    <citation type="journal article" date="2015" name="Fish Shellfish Immunol.">
        <title>Early steps in the European eel (Anguilla anguilla)-Vibrio vulnificus interaction in the gills: Role of the RtxA13 toxin.</title>
        <authorList>
            <person name="Callol A."/>
            <person name="Pajuelo D."/>
            <person name="Ebbesson L."/>
            <person name="Teles M."/>
            <person name="MacKenzie S."/>
            <person name="Amaro C."/>
        </authorList>
    </citation>
    <scope>NUCLEOTIDE SEQUENCE</scope>
</reference>
<organism evidence="1">
    <name type="scientific">Anguilla anguilla</name>
    <name type="common">European freshwater eel</name>
    <name type="synonym">Muraena anguilla</name>
    <dbReference type="NCBI Taxonomy" id="7936"/>
    <lineage>
        <taxon>Eukaryota</taxon>
        <taxon>Metazoa</taxon>
        <taxon>Chordata</taxon>
        <taxon>Craniata</taxon>
        <taxon>Vertebrata</taxon>
        <taxon>Euteleostomi</taxon>
        <taxon>Actinopterygii</taxon>
        <taxon>Neopterygii</taxon>
        <taxon>Teleostei</taxon>
        <taxon>Anguilliformes</taxon>
        <taxon>Anguillidae</taxon>
        <taxon>Anguilla</taxon>
    </lineage>
</organism>